<feature type="transmembrane region" description="Helical" evidence="6">
    <location>
        <begin position="260"/>
        <end position="278"/>
    </location>
</feature>
<reference evidence="8 9" key="1">
    <citation type="submission" date="2022-11" db="EMBL/GenBank/DDBJ databases">
        <title>Spartinivicinus poritis sp. nov., isolated from scleractinian coral Porites lutea.</title>
        <authorList>
            <person name="Zhang G."/>
            <person name="Cai L."/>
            <person name="Wei Q."/>
        </authorList>
    </citation>
    <scope>NUCLEOTIDE SEQUENCE [LARGE SCALE GENOMIC DNA]</scope>
    <source>
        <strain evidence="8 9">A2-2</strain>
    </source>
</reference>
<gene>
    <name evidence="8" type="ORF">ORQ98_10740</name>
</gene>
<dbReference type="InterPro" id="IPR020846">
    <property type="entry name" value="MFS_dom"/>
</dbReference>
<feature type="transmembrane region" description="Helical" evidence="6">
    <location>
        <begin position="78"/>
        <end position="99"/>
    </location>
</feature>
<evidence type="ECO:0000256" key="2">
    <source>
        <dbReference type="ARBA" id="ARBA00022475"/>
    </source>
</evidence>
<evidence type="ECO:0000313" key="8">
    <source>
        <dbReference type="EMBL" id="MDE1462448.1"/>
    </source>
</evidence>
<organism evidence="8 9">
    <name type="scientific">Spartinivicinus poritis</name>
    <dbReference type="NCBI Taxonomy" id="2994640"/>
    <lineage>
        <taxon>Bacteria</taxon>
        <taxon>Pseudomonadati</taxon>
        <taxon>Pseudomonadota</taxon>
        <taxon>Gammaproteobacteria</taxon>
        <taxon>Oceanospirillales</taxon>
        <taxon>Zooshikellaceae</taxon>
        <taxon>Spartinivicinus</taxon>
    </lineage>
</organism>
<keyword evidence="3 6" id="KW-0812">Transmembrane</keyword>
<feature type="transmembrane region" description="Helical" evidence="6">
    <location>
        <begin position="314"/>
        <end position="338"/>
    </location>
</feature>
<feature type="transmembrane region" description="Helical" evidence="6">
    <location>
        <begin position="145"/>
        <end position="165"/>
    </location>
</feature>
<feature type="transmembrane region" description="Helical" evidence="6">
    <location>
        <begin position="227"/>
        <end position="248"/>
    </location>
</feature>
<feature type="transmembrane region" description="Helical" evidence="6">
    <location>
        <begin position="171"/>
        <end position="191"/>
    </location>
</feature>
<keyword evidence="9" id="KW-1185">Reference proteome</keyword>
<keyword evidence="4 6" id="KW-1133">Transmembrane helix</keyword>
<evidence type="ECO:0000259" key="7">
    <source>
        <dbReference type="PROSITE" id="PS50850"/>
    </source>
</evidence>
<feature type="transmembrane region" description="Helical" evidence="6">
    <location>
        <begin position="105"/>
        <end position="124"/>
    </location>
</feature>
<dbReference type="SUPFAM" id="SSF103473">
    <property type="entry name" value="MFS general substrate transporter"/>
    <property type="match status" value="1"/>
</dbReference>
<feature type="transmembrane region" description="Helical" evidence="6">
    <location>
        <begin position="12"/>
        <end position="37"/>
    </location>
</feature>
<evidence type="ECO:0000256" key="6">
    <source>
        <dbReference type="SAM" id="Phobius"/>
    </source>
</evidence>
<dbReference type="Gene3D" id="1.20.1250.20">
    <property type="entry name" value="MFS general substrate transporter like domains"/>
    <property type="match status" value="1"/>
</dbReference>
<dbReference type="PROSITE" id="PS50850">
    <property type="entry name" value="MFS"/>
    <property type="match status" value="1"/>
</dbReference>
<comment type="subcellular location">
    <subcellularLocation>
        <location evidence="1">Cell membrane</location>
        <topology evidence="1">Multi-pass membrane protein</topology>
    </subcellularLocation>
</comment>
<dbReference type="InterPro" id="IPR011701">
    <property type="entry name" value="MFS"/>
</dbReference>
<evidence type="ECO:0000256" key="5">
    <source>
        <dbReference type="ARBA" id="ARBA00023136"/>
    </source>
</evidence>
<evidence type="ECO:0000256" key="1">
    <source>
        <dbReference type="ARBA" id="ARBA00004651"/>
    </source>
</evidence>
<feature type="transmembrane region" description="Helical" evidence="6">
    <location>
        <begin position="383"/>
        <end position="400"/>
    </location>
</feature>
<accession>A0ABT5UAF7</accession>
<proteinExistence type="predicted"/>
<protein>
    <submittedName>
        <fullName evidence="8">MFS transporter</fullName>
    </submittedName>
</protein>
<feature type="transmembrane region" description="Helical" evidence="6">
    <location>
        <begin position="359"/>
        <end position="377"/>
    </location>
</feature>
<evidence type="ECO:0000313" key="9">
    <source>
        <dbReference type="Proteomes" id="UP001528823"/>
    </source>
</evidence>
<evidence type="ECO:0000256" key="3">
    <source>
        <dbReference type="ARBA" id="ARBA00022692"/>
    </source>
</evidence>
<dbReference type="Pfam" id="PF07690">
    <property type="entry name" value="MFS_1"/>
    <property type="match status" value="1"/>
</dbReference>
<name>A0ABT5UAF7_9GAMM</name>
<dbReference type="CDD" id="cd06173">
    <property type="entry name" value="MFS_MefA_like"/>
    <property type="match status" value="1"/>
</dbReference>
<dbReference type="Proteomes" id="UP001528823">
    <property type="component" value="Unassembled WGS sequence"/>
</dbReference>
<dbReference type="InterPro" id="IPR036259">
    <property type="entry name" value="MFS_trans_sf"/>
</dbReference>
<dbReference type="EMBL" id="JAPMOU010000011">
    <property type="protein sequence ID" value="MDE1462448.1"/>
    <property type="molecule type" value="Genomic_DNA"/>
</dbReference>
<dbReference type="PANTHER" id="PTHR23513">
    <property type="entry name" value="INTEGRAL MEMBRANE EFFLUX PROTEIN-RELATED"/>
    <property type="match status" value="1"/>
</dbReference>
<evidence type="ECO:0000256" key="4">
    <source>
        <dbReference type="ARBA" id="ARBA00022989"/>
    </source>
</evidence>
<sequence length="416" mass="44381">MIRQDSILRQPMFFRFCVGDVATQLGSAVMIVLIPLVAVTHLDASEFEVGLLSACERLPFLLFSLMAGVSADQKERRALLLCASFIRCLLLWGLMLLAIGGSLSITAMAGMVFLIGTANVYFEVTYWTYVPALLPAQQLARGNGALAAIAGASEFAGPALGGLLLKWLSVAGAFFVNGVPFLLGWVAMLALPKYQMKHSPSQGSASSLTKIRQGFHTLIYRPILRRLVIIATLWNMLASAATPQIVVYLTQGVGITTERVGMVLGIQGLGGLLGAVLAGRLEERLGTGRAILLSGISYGLFNLLMTLIDQASTSHQMMIGGCLFFAGLSSSVGVVNTLSLRQRACPPELLGRVNASFRFLTWGIMPPAALFGGLISQFSGSRVFIALAGLAGIILLLLGWRKSRMLLEGQQASASK</sequence>
<dbReference type="RefSeq" id="WP_274688803.1">
    <property type="nucleotide sequence ID" value="NZ_JAPMOU010000011.1"/>
</dbReference>
<keyword evidence="2" id="KW-1003">Cell membrane</keyword>
<feature type="transmembrane region" description="Helical" evidence="6">
    <location>
        <begin position="49"/>
        <end position="71"/>
    </location>
</feature>
<feature type="transmembrane region" description="Helical" evidence="6">
    <location>
        <begin position="290"/>
        <end position="308"/>
    </location>
</feature>
<feature type="domain" description="Major facilitator superfamily (MFS) profile" evidence="7">
    <location>
        <begin position="12"/>
        <end position="404"/>
    </location>
</feature>
<dbReference type="PANTHER" id="PTHR23513:SF6">
    <property type="entry name" value="MAJOR FACILITATOR SUPERFAMILY ASSOCIATED DOMAIN-CONTAINING PROTEIN"/>
    <property type="match status" value="1"/>
</dbReference>
<keyword evidence="5 6" id="KW-0472">Membrane</keyword>
<comment type="caution">
    <text evidence="8">The sequence shown here is derived from an EMBL/GenBank/DDBJ whole genome shotgun (WGS) entry which is preliminary data.</text>
</comment>